<name>A0A3N7K4Z1_9BURK</name>
<comment type="caution">
    <text evidence="2">The sequence shown here is derived from an EMBL/GenBank/DDBJ whole genome shotgun (WGS) entry which is preliminary data.</text>
</comment>
<gene>
    <name evidence="2" type="ORF">DZC73_02670</name>
</gene>
<evidence type="ECO:0000256" key="1">
    <source>
        <dbReference type="SAM" id="Phobius"/>
    </source>
</evidence>
<dbReference type="Proteomes" id="UP000267464">
    <property type="component" value="Unassembled WGS sequence"/>
</dbReference>
<dbReference type="AlphaFoldDB" id="A0A3N7K4Z1"/>
<sequence>MRKSKTLTTWIAVIGGSMGLHRFYLHGFRDLWGWLYPLPTLLGLYGVRRVQELGQDDMLSWALIPLAGCAIAAAMLTAIVYGLMADEKWDARYNTDGPATHSGWGAVMGVIVALLIGAGVLMATIAFSGQRYFEYQIEEGRKISQ</sequence>
<proteinExistence type="predicted"/>
<keyword evidence="3" id="KW-1185">Reference proteome</keyword>
<reference evidence="2 3" key="1">
    <citation type="submission" date="2018-08" db="EMBL/GenBank/DDBJ databases">
        <authorList>
            <person name="Khan S.A."/>
            <person name="Jeon C.O."/>
            <person name="Chun B.H."/>
            <person name="Jeong S.E."/>
        </authorList>
    </citation>
    <scope>NUCLEOTIDE SEQUENCE [LARGE SCALE GENOMIC DNA]</scope>
    <source>
        <strain evidence="2 3">S-16</strain>
    </source>
</reference>
<keyword evidence="1" id="KW-0812">Transmembrane</keyword>
<dbReference type="EMBL" id="QUSW01000001">
    <property type="protein sequence ID" value="RQP25975.1"/>
    <property type="molecule type" value="Genomic_DNA"/>
</dbReference>
<organism evidence="2 3">
    <name type="scientific">Piscinibacter terrae</name>
    <dbReference type="NCBI Taxonomy" id="2496871"/>
    <lineage>
        <taxon>Bacteria</taxon>
        <taxon>Pseudomonadati</taxon>
        <taxon>Pseudomonadota</taxon>
        <taxon>Betaproteobacteria</taxon>
        <taxon>Burkholderiales</taxon>
        <taxon>Sphaerotilaceae</taxon>
        <taxon>Piscinibacter</taxon>
    </lineage>
</organism>
<feature type="transmembrane region" description="Helical" evidence="1">
    <location>
        <begin position="104"/>
        <end position="127"/>
    </location>
</feature>
<feature type="transmembrane region" description="Helical" evidence="1">
    <location>
        <begin position="7"/>
        <end position="25"/>
    </location>
</feature>
<evidence type="ECO:0000313" key="3">
    <source>
        <dbReference type="Proteomes" id="UP000267464"/>
    </source>
</evidence>
<dbReference type="OrthoDB" id="8702870at2"/>
<protein>
    <recommendedName>
        <fullName evidence="4">TM2 domain-containing protein</fullName>
    </recommendedName>
</protein>
<evidence type="ECO:0008006" key="4">
    <source>
        <dbReference type="Google" id="ProtNLM"/>
    </source>
</evidence>
<keyword evidence="1" id="KW-1133">Transmembrane helix</keyword>
<accession>A0A3N7K4Z1</accession>
<evidence type="ECO:0000313" key="2">
    <source>
        <dbReference type="EMBL" id="RQP25975.1"/>
    </source>
</evidence>
<reference evidence="2 3" key="2">
    <citation type="submission" date="2018-12" db="EMBL/GenBank/DDBJ databases">
        <title>Rhizobacter gummiphilus sp. nov., a rubber-degrading bacterium isolated from the soil of a botanical garden in Japan.</title>
        <authorList>
            <person name="Shunsuke S.S."/>
        </authorList>
    </citation>
    <scope>NUCLEOTIDE SEQUENCE [LARGE SCALE GENOMIC DNA]</scope>
    <source>
        <strain evidence="2 3">S-16</strain>
    </source>
</reference>
<keyword evidence="1" id="KW-0472">Membrane</keyword>
<feature type="transmembrane region" description="Helical" evidence="1">
    <location>
        <begin position="59"/>
        <end position="84"/>
    </location>
</feature>